<keyword evidence="1" id="KW-0472">Membrane</keyword>
<organism evidence="2 3">
    <name type="scientific">Streptomyces mimosae</name>
    <dbReference type="NCBI Taxonomy" id="2586635"/>
    <lineage>
        <taxon>Bacteria</taxon>
        <taxon>Bacillati</taxon>
        <taxon>Actinomycetota</taxon>
        <taxon>Actinomycetes</taxon>
        <taxon>Kitasatosporales</taxon>
        <taxon>Streptomycetaceae</taxon>
        <taxon>Streptomyces</taxon>
    </lineage>
</organism>
<keyword evidence="1" id="KW-1133">Transmembrane helix</keyword>
<keyword evidence="3" id="KW-1185">Reference proteome</keyword>
<feature type="transmembrane region" description="Helical" evidence="1">
    <location>
        <begin position="20"/>
        <end position="43"/>
    </location>
</feature>
<feature type="transmembrane region" description="Helical" evidence="1">
    <location>
        <begin position="279"/>
        <end position="299"/>
    </location>
</feature>
<feature type="transmembrane region" description="Helical" evidence="1">
    <location>
        <begin position="184"/>
        <end position="205"/>
    </location>
</feature>
<reference evidence="2" key="1">
    <citation type="submission" date="2019-10" db="EMBL/GenBank/DDBJ databases">
        <title>Nonomuraea sp. nov., isolated from Phyllanthus amarus.</title>
        <authorList>
            <person name="Klykleung N."/>
            <person name="Tanasupawat S."/>
        </authorList>
    </citation>
    <scope>NUCLEOTIDE SEQUENCE [LARGE SCALE GENOMIC DNA]</scope>
    <source>
        <strain evidence="2">3MP-10</strain>
    </source>
</reference>
<feature type="transmembrane region" description="Helical" evidence="1">
    <location>
        <begin position="249"/>
        <end position="270"/>
    </location>
</feature>
<keyword evidence="1" id="KW-0812">Transmembrane</keyword>
<gene>
    <name evidence="2" type="ORF">FH607_023690</name>
</gene>
<comment type="caution">
    <text evidence="2">The sequence shown here is derived from an EMBL/GenBank/DDBJ whole genome shotgun (WGS) entry which is preliminary data.</text>
</comment>
<feature type="transmembrane region" description="Helical" evidence="1">
    <location>
        <begin position="217"/>
        <end position="237"/>
    </location>
</feature>
<dbReference type="Proteomes" id="UP000314251">
    <property type="component" value="Unassembled WGS sequence"/>
</dbReference>
<feature type="transmembrane region" description="Helical" evidence="1">
    <location>
        <begin position="334"/>
        <end position="351"/>
    </location>
</feature>
<evidence type="ECO:0000256" key="1">
    <source>
        <dbReference type="SAM" id="Phobius"/>
    </source>
</evidence>
<sequence>MMGQGSSGEHRPSAEGGTFLPALVISLILSVSAGIFAGSYSYAMANPTPRTLPVAVVERPGASAADETAAVDAFLRALERGLDSSIETRRVESYQQAVEEIEGQRVFAVVGAARGGPDDGGGSGSAGSGDGSGARLELDLAGAAGASVAELLERAAPKAARETGNEITVRDIRPLHPGDPRGLALFYMNLAVVICGFLGAIQLGVHASRLRPLERIGVIAGYSLLGGLCVVAAVDWLLDVVPLPFPQSWLTLAATMFTAGMLFTMFNTLLGRWALIPTWALLVLLGNPSSGGAVSWPLLPSVLGTVGRWLPPGASVNAQHTAVYFSGHQHAQPYLVLAGWSALSCAVFWTWRRRHPGGR</sequence>
<evidence type="ECO:0000313" key="3">
    <source>
        <dbReference type="Proteomes" id="UP000314251"/>
    </source>
</evidence>
<name>A0A5N6A0Z4_9ACTN</name>
<accession>A0A5N6A0Z4</accession>
<proteinExistence type="predicted"/>
<dbReference type="EMBL" id="VDLY02000017">
    <property type="protein sequence ID" value="KAB8161733.1"/>
    <property type="molecule type" value="Genomic_DNA"/>
</dbReference>
<protein>
    <submittedName>
        <fullName evidence="2">ABC transporter permease</fullName>
    </submittedName>
</protein>
<dbReference type="AlphaFoldDB" id="A0A5N6A0Z4"/>
<evidence type="ECO:0000313" key="2">
    <source>
        <dbReference type="EMBL" id="KAB8161733.1"/>
    </source>
</evidence>
<dbReference type="OrthoDB" id="3217869at2"/>